<evidence type="ECO:0000259" key="12">
    <source>
        <dbReference type="PROSITE" id="PS51787"/>
    </source>
</evidence>
<dbReference type="GO" id="GO:0007005">
    <property type="term" value="P:mitochondrion organization"/>
    <property type="evidence" value="ECO:0007669"/>
    <property type="project" value="TreeGrafter"/>
</dbReference>
<comment type="similarity">
    <text evidence="8">Belongs to the peptidase S16 family.</text>
</comment>
<feature type="domain" description="Lon proteolytic" evidence="11">
    <location>
        <begin position="807"/>
        <end position="995"/>
    </location>
</feature>
<evidence type="ECO:0000256" key="6">
    <source>
        <dbReference type="ARBA" id="ARBA00050665"/>
    </source>
</evidence>
<evidence type="ECO:0000256" key="1">
    <source>
        <dbReference type="ARBA" id="ARBA00022670"/>
    </source>
</evidence>
<keyword evidence="9" id="KW-0175">Coiled coil</keyword>
<feature type="active site" evidence="8">
    <location>
        <position position="901"/>
    </location>
</feature>
<dbReference type="PANTHER" id="PTHR43718">
    <property type="entry name" value="LON PROTEASE"/>
    <property type="match status" value="1"/>
</dbReference>
<dbReference type="PANTHER" id="PTHR43718:SF2">
    <property type="entry name" value="LON PROTEASE HOMOLOG, MITOCHONDRIAL"/>
    <property type="match status" value="1"/>
</dbReference>
<dbReference type="InterPro" id="IPR004815">
    <property type="entry name" value="Lon_bac/euk-typ"/>
</dbReference>
<evidence type="ECO:0000313" key="13">
    <source>
        <dbReference type="EMBL" id="RKP30291.1"/>
    </source>
</evidence>
<dbReference type="Gene3D" id="1.20.5.5270">
    <property type="match status" value="1"/>
</dbReference>
<dbReference type="CDD" id="cd19500">
    <property type="entry name" value="RecA-like_Lon"/>
    <property type="match status" value="1"/>
</dbReference>
<dbReference type="InterPro" id="IPR003111">
    <property type="entry name" value="Lon_prtase_N"/>
</dbReference>
<dbReference type="PRINTS" id="PR00830">
    <property type="entry name" value="ENDOLAPTASE"/>
</dbReference>
<dbReference type="Gene3D" id="3.30.230.10">
    <property type="match status" value="1"/>
</dbReference>
<organism evidence="13 14">
    <name type="scientific">Metschnikowia bicuspidata</name>
    <dbReference type="NCBI Taxonomy" id="27322"/>
    <lineage>
        <taxon>Eukaryota</taxon>
        <taxon>Fungi</taxon>
        <taxon>Dikarya</taxon>
        <taxon>Ascomycota</taxon>
        <taxon>Saccharomycotina</taxon>
        <taxon>Pichiomycetes</taxon>
        <taxon>Metschnikowiaceae</taxon>
        <taxon>Metschnikowia</taxon>
    </lineage>
</organism>
<dbReference type="Pfam" id="PF22667">
    <property type="entry name" value="Lon_lid"/>
    <property type="match status" value="1"/>
</dbReference>
<evidence type="ECO:0000256" key="4">
    <source>
        <dbReference type="ARBA" id="ARBA00022825"/>
    </source>
</evidence>
<comment type="catalytic activity">
    <reaction evidence="6">
        <text>Hydrolysis of proteins in presence of ATP.</text>
        <dbReference type="EC" id="3.4.21.53"/>
    </reaction>
</comment>
<dbReference type="Proteomes" id="UP000268321">
    <property type="component" value="Unassembled WGS sequence"/>
</dbReference>
<evidence type="ECO:0000313" key="14">
    <source>
        <dbReference type="Proteomes" id="UP000268321"/>
    </source>
</evidence>
<keyword evidence="3 8" id="KW-0378">Hydrolase</keyword>
<dbReference type="InterPro" id="IPR008269">
    <property type="entry name" value="Lon_proteolytic"/>
</dbReference>
<name>A0A4P9ZDS0_9ASCO</name>
<dbReference type="InterPro" id="IPR014721">
    <property type="entry name" value="Ribsml_uS5_D2-typ_fold_subgr"/>
</dbReference>
<evidence type="ECO:0000256" key="9">
    <source>
        <dbReference type="SAM" id="Coils"/>
    </source>
</evidence>
<dbReference type="InterPro" id="IPR027065">
    <property type="entry name" value="Lon_Prtase"/>
</dbReference>
<dbReference type="Pfam" id="PF00004">
    <property type="entry name" value="AAA"/>
    <property type="match status" value="1"/>
</dbReference>
<dbReference type="GO" id="GO:0005759">
    <property type="term" value="C:mitochondrial matrix"/>
    <property type="evidence" value="ECO:0007669"/>
    <property type="project" value="TreeGrafter"/>
</dbReference>
<evidence type="ECO:0000256" key="2">
    <source>
        <dbReference type="ARBA" id="ARBA00022741"/>
    </source>
</evidence>
<dbReference type="SMART" id="SM00464">
    <property type="entry name" value="LON"/>
    <property type="match status" value="1"/>
</dbReference>
<dbReference type="GO" id="GO:0004252">
    <property type="term" value="F:serine-type endopeptidase activity"/>
    <property type="evidence" value="ECO:0007669"/>
    <property type="project" value="UniProtKB-UniRule"/>
</dbReference>
<dbReference type="AlphaFoldDB" id="A0A4P9ZDS0"/>
<feature type="compositionally biased region" description="Basic and acidic residues" evidence="10">
    <location>
        <begin position="34"/>
        <end position="51"/>
    </location>
</feature>
<evidence type="ECO:0000256" key="8">
    <source>
        <dbReference type="PROSITE-ProRule" id="PRU01122"/>
    </source>
</evidence>
<feature type="domain" description="Lon N-terminal" evidence="12">
    <location>
        <begin position="127"/>
        <end position="349"/>
    </location>
</feature>
<accession>A0A4P9ZDS0</accession>
<feature type="compositionally biased region" description="Acidic residues" evidence="10">
    <location>
        <begin position="58"/>
        <end position="67"/>
    </location>
</feature>
<reference evidence="14" key="1">
    <citation type="journal article" date="2018" name="Nat. Microbiol.">
        <title>Leveraging single-cell genomics to expand the fungal tree of life.</title>
        <authorList>
            <person name="Ahrendt S.R."/>
            <person name="Quandt C.A."/>
            <person name="Ciobanu D."/>
            <person name="Clum A."/>
            <person name="Salamov A."/>
            <person name="Andreopoulos B."/>
            <person name="Cheng J.F."/>
            <person name="Woyke T."/>
            <person name="Pelin A."/>
            <person name="Henrissat B."/>
            <person name="Reynolds N.K."/>
            <person name="Benny G.L."/>
            <person name="Smith M.E."/>
            <person name="James T.Y."/>
            <person name="Grigoriev I.V."/>
        </authorList>
    </citation>
    <scope>NUCLEOTIDE SEQUENCE [LARGE SCALE GENOMIC DNA]</scope>
    <source>
        <strain evidence="14">Baker2002</strain>
    </source>
</reference>
<dbReference type="GO" id="GO:0016887">
    <property type="term" value="F:ATP hydrolysis activity"/>
    <property type="evidence" value="ECO:0007669"/>
    <property type="project" value="InterPro"/>
</dbReference>
<dbReference type="InterPro" id="IPR003959">
    <property type="entry name" value="ATPase_AAA_core"/>
</dbReference>
<evidence type="ECO:0000256" key="7">
    <source>
        <dbReference type="ARBA" id="ARBA00066743"/>
    </source>
</evidence>
<dbReference type="Gene3D" id="1.20.58.1480">
    <property type="match status" value="1"/>
</dbReference>
<dbReference type="Gene3D" id="3.40.50.300">
    <property type="entry name" value="P-loop containing nucleotide triphosphate hydrolases"/>
    <property type="match status" value="1"/>
</dbReference>
<keyword evidence="4 8" id="KW-0720">Serine protease</keyword>
<evidence type="ECO:0000259" key="11">
    <source>
        <dbReference type="PROSITE" id="PS51786"/>
    </source>
</evidence>
<gene>
    <name evidence="13" type="ORF">METBISCDRAFT_31053</name>
</gene>
<dbReference type="GO" id="GO:0003697">
    <property type="term" value="F:single-stranded DNA binding"/>
    <property type="evidence" value="ECO:0007669"/>
    <property type="project" value="TreeGrafter"/>
</dbReference>
<dbReference type="FunFam" id="3.40.50.300:FF:000021">
    <property type="entry name" value="Lon protease homolog"/>
    <property type="match status" value="1"/>
</dbReference>
<keyword evidence="5" id="KW-0067">ATP-binding</keyword>
<dbReference type="Pfam" id="PF02190">
    <property type="entry name" value="LON_substr_bdg"/>
    <property type="match status" value="1"/>
</dbReference>
<feature type="coiled-coil region" evidence="9">
    <location>
        <begin position="723"/>
        <end position="750"/>
    </location>
</feature>
<dbReference type="GO" id="GO:0051131">
    <property type="term" value="P:chaperone-mediated protein complex assembly"/>
    <property type="evidence" value="ECO:0007669"/>
    <property type="project" value="TreeGrafter"/>
</dbReference>
<dbReference type="OrthoDB" id="2411602at2759"/>
<dbReference type="InterPro" id="IPR003593">
    <property type="entry name" value="AAA+_ATPase"/>
</dbReference>
<dbReference type="InterPro" id="IPR020568">
    <property type="entry name" value="Ribosomal_Su5_D2-typ_SF"/>
</dbReference>
<dbReference type="SMART" id="SM00382">
    <property type="entry name" value="AAA"/>
    <property type="match status" value="1"/>
</dbReference>
<dbReference type="GO" id="GO:0005524">
    <property type="term" value="F:ATP binding"/>
    <property type="evidence" value="ECO:0007669"/>
    <property type="project" value="UniProtKB-KW"/>
</dbReference>
<evidence type="ECO:0000256" key="5">
    <source>
        <dbReference type="ARBA" id="ARBA00022840"/>
    </source>
</evidence>
<dbReference type="GO" id="GO:0004176">
    <property type="term" value="F:ATP-dependent peptidase activity"/>
    <property type="evidence" value="ECO:0007669"/>
    <property type="project" value="UniProtKB-UniRule"/>
</dbReference>
<dbReference type="GO" id="GO:0006515">
    <property type="term" value="P:protein quality control for misfolded or incompletely synthesized proteins"/>
    <property type="evidence" value="ECO:0007669"/>
    <property type="project" value="TreeGrafter"/>
</dbReference>
<feature type="compositionally biased region" description="Low complexity" evidence="10">
    <location>
        <begin position="86"/>
        <end position="106"/>
    </location>
</feature>
<dbReference type="InterPro" id="IPR054594">
    <property type="entry name" value="Lon_lid"/>
</dbReference>
<dbReference type="PROSITE" id="PS51786">
    <property type="entry name" value="LON_PROTEOLYTIC"/>
    <property type="match status" value="1"/>
</dbReference>
<sequence>MLVLPCLVSRDSRAKDKRKRKANKLPAVETAAESPEKSSDSEAAEKTRSDAAETGELATEDEVEPETEPERSPHDSTVTNGGAGAAAGRSTPAAPGGSNDGNSNDGDSGDERDTQPAGASPKAYPPLLAIAMKDRPQLPGRLVCIHISSLAVIKSMNEIVRRKEPHFVLFHMKNPDDPDTDIIPSKDAVHDIGVHCQVFNCHEVNNVMRVLAYPMNRCRLDTLITPSDLASAIAAAGVGDNFPTSYLKDFGVSYALISNCNDEPYDMNSPEMKAILADAQLLLAEMSRVFPQNKSTVTDASKYLTAPEKLADMLGLITSALPEQIQEVLLELNVANRLRLVLRLLKAELEAGALQEKSLREMSASSEEAQSKALIKEYIKNLQKQAGLVDAKATKTHKFDQRLKHLKLTEEAMEAYLVEKEKLENPSEHLAEQSVSEKYLDWITSVPWGVYTKDRFDLKVARSSLDRDHYGLKDVKNRILEFISMGKISGKVDGKILCLVGPPGTGKTSIARSISEALNRRYARIAVGGIKDVHEIKGHKRTYIGSIPGRIISSLKQAKTSNPLLLIDEIDKIDVSAGGAPASALLEVLDPEQNSGFVDNYIDVKVDLSKVLFLCTANDLGGISAPLRDRMEVIEVPGYTNHEKLLIAEKHLIPQAAKKAGIDQKHVNISKETLEVLIEKYCRESGLRNIKKLITRVFSKASLFIVEMLDEAKIEPSAEKLVEKLEAKLVEKLEAKLVEVEKQTEDKVEATATETTAEDTEARVLDENELQAEPLAIPDNIQLNIKPENLKDYVGPEVYAHSRVFEKLPPGVSTGLSYNYSGSGDILHIESILTNSISSCTGQAGIHATGHLGDMMKESSQIAYSFAKLFMAKKYPENKFFEAAEIHINCPEGAIPKEGPSAGIAFVSSLISLATNQSLPATVAMTGEITLTGKVLPIGGLREKILGAKRNGCTKVIFPKDIEKSLEEIPDEVKEGVELIPVLWYDDVFDVIFADADKSKFGAVWADEFATRKNEKS</sequence>
<dbReference type="NCBIfam" id="TIGR00763">
    <property type="entry name" value="lon"/>
    <property type="match status" value="1"/>
</dbReference>
<protein>
    <recommendedName>
        <fullName evidence="7">endopeptidase La</fullName>
        <ecNumber evidence="7">3.4.21.53</ecNumber>
    </recommendedName>
</protein>
<dbReference type="Pfam" id="PF05362">
    <property type="entry name" value="Lon_C"/>
    <property type="match status" value="1"/>
</dbReference>
<feature type="active site" evidence="8">
    <location>
        <position position="944"/>
    </location>
</feature>
<keyword evidence="14" id="KW-1185">Reference proteome</keyword>
<dbReference type="PROSITE" id="PS51787">
    <property type="entry name" value="LON_N"/>
    <property type="match status" value="1"/>
</dbReference>
<evidence type="ECO:0000256" key="10">
    <source>
        <dbReference type="SAM" id="MobiDB-lite"/>
    </source>
</evidence>
<feature type="region of interest" description="Disordered" evidence="10">
    <location>
        <begin position="1"/>
        <end position="123"/>
    </location>
</feature>
<dbReference type="EMBL" id="ML004462">
    <property type="protein sequence ID" value="RKP30291.1"/>
    <property type="molecule type" value="Genomic_DNA"/>
</dbReference>
<dbReference type="InterPro" id="IPR027417">
    <property type="entry name" value="P-loop_NTPase"/>
</dbReference>
<dbReference type="SUPFAM" id="SSF52540">
    <property type="entry name" value="P-loop containing nucleoside triphosphate hydrolases"/>
    <property type="match status" value="1"/>
</dbReference>
<evidence type="ECO:0000256" key="3">
    <source>
        <dbReference type="ARBA" id="ARBA00022801"/>
    </source>
</evidence>
<keyword evidence="1 8" id="KW-0645">Protease</keyword>
<proteinExistence type="inferred from homology"/>
<dbReference type="Gene3D" id="1.10.8.60">
    <property type="match status" value="1"/>
</dbReference>
<dbReference type="EC" id="3.4.21.53" evidence="7"/>
<keyword evidence="2" id="KW-0547">Nucleotide-binding</keyword>
<dbReference type="SUPFAM" id="SSF54211">
    <property type="entry name" value="Ribosomal protein S5 domain 2-like"/>
    <property type="match status" value="1"/>
</dbReference>